<name>A0ABS1EDK8_9BURK</name>
<feature type="compositionally biased region" description="Acidic residues" evidence="4">
    <location>
        <begin position="469"/>
        <end position="481"/>
    </location>
</feature>
<dbReference type="SUPFAM" id="SSF103473">
    <property type="entry name" value="MFS general substrate transporter"/>
    <property type="match status" value="1"/>
</dbReference>
<feature type="transmembrane region" description="Helical" evidence="5">
    <location>
        <begin position="71"/>
        <end position="91"/>
    </location>
</feature>
<evidence type="ECO:0000256" key="5">
    <source>
        <dbReference type="SAM" id="Phobius"/>
    </source>
</evidence>
<evidence type="ECO:0000256" key="2">
    <source>
        <dbReference type="ARBA" id="ARBA00022989"/>
    </source>
</evidence>
<evidence type="ECO:0000256" key="1">
    <source>
        <dbReference type="ARBA" id="ARBA00022692"/>
    </source>
</evidence>
<comment type="caution">
    <text evidence="7">The sequence shown here is derived from an EMBL/GenBank/DDBJ whole genome shotgun (WGS) entry which is preliminary data.</text>
</comment>
<feature type="domain" description="Major facilitator superfamily (MFS) profile" evidence="6">
    <location>
        <begin position="7"/>
        <end position="376"/>
    </location>
</feature>
<keyword evidence="3 5" id="KW-0472">Membrane</keyword>
<feature type="transmembrane region" description="Helical" evidence="5">
    <location>
        <begin position="131"/>
        <end position="153"/>
    </location>
</feature>
<dbReference type="InterPro" id="IPR047200">
    <property type="entry name" value="MFS_YcaD-like"/>
</dbReference>
<feature type="transmembrane region" description="Helical" evidence="5">
    <location>
        <begin position="350"/>
        <end position="371"/>
    </location>
</feature>
<reference evidence="7 8" key="1">
    <citation type="submission" date="2020-12" db="EMBL/GenBank/DDBJ databases">
        <authorList>
            <person name="Lu T."/>
            <person name="Wang Q."/>
            <person name="Han X."/>
        </authorList>
    </citation>
    <scope>NUCLEOTIDE SEQUENCE [LARGE SCALE GENOMIC DNA]</scope>
    <source>
        <strain evidence="7 8">WQ 585</strain>
    </source>
</reference>
<dbReference type="EMBL" id="JAENGP010000003">
    <property type="protein sequence ID" value="MBK1780375.1"/>
    <property type="molecule type" value="Genomic_DNA"/>
</dbReference>
<feature type="transmembrane region" description="Helical" evidence="5">
    <location>
        <begin position="41"/>
        <end position="59"/>
    </location>
</feature>
<evidence type="ECO:0000256" key="4">
    <source>
        <dbReference type="SAM" id="MobiDB-lite"/>
    </source>
</evidence>
<feature type="transmembrane region" description="Helical" evidence="5">
    <location>
        <begin position="290"/>
        <end position="309"/>
    </location>
</feature>
<feature type="transmembrane region" description="Helical" evidence="5">
    <location>
        <begin position="321"/>
        <end position="344"/>
    </location>
</feature>
<dbReference type="InterPro" id="IPR036259">
    <property type="entry name" value="MFS_trans_sf"/>
</dbReference>
<keyword evidence="8" id="KW-1185">Reference proteome</keyword>
<evidence type="ECO:0000259" key="6">
    <source>
        <dbReference type="PROSITE" id="PS50850"/>
    </source>
</evidence>
<dbReference type="Proteomes" id="UP000635316">
    <property type="component" value="Unassembled WGS sequence"/>
</dbReference>
<feature type="transmembrane region" description="Helical" evidence="5">
    <location>
        <begin position="199"/>
        <end position="221"/>
    </location>
</feature>
<gene>
    <name evidence="7" type="ORF">JHL22_04020</name>
</gene>
<keyword evidence="2 5" id="KW-1133">Transmembrane helix</keyword>
<feature type="transmembrane region" description="Helical" evidence="5">
    <location>
        <begin position="233"/>
        <end position="253"/>
    </location>
</feature>
<sequence>MISLFLSFLSLYTAILFLSLGTGLFNTYIALFLTQNNVSEVWVGLLMAAYYTGLVLGARTGNKLIVYVGHIRAYAIAAAIVAIMVLMQTIVSNITLWLLFRVVVGMAMVTQYMILESWLNEQSDSTTRGSIFSFYMIMSSFGLVLGQASISLFPSLDHTPLVVVAIATALCLIPVAMTRRVHPVIHSQAPIKLQVFIRLVPMSMFILFMAGCITGTFYSLAPVYGIKLGLDTNQIAVFLSVCVMAGVLFQWPIGWLSDRIDRVKLIGINVFLLTLVTIPLYGYWEVSFPLMLLLVAIVGVLQFTIYPLATAFANDHVEPGLRVGLSGVLLMVYGVGAGLGPIVAGKLMDMAGAGMFYIFTSACAFVLTLFISRQKVSGKYRVQQEPFVPMPVDIQPAPAILELDPRVDLSIDISADEAKMEEVIEQLKADEEEERLEQERLEQERLEQEEREKINQVEPLEADGQQQETELEETLAGELAEEGVAAETGLMIDSEAQQADPEQKKTP</sequence>
<evidence type="ECO:0000313" key="7">
    <source>
        <dbReference type="EMBL" id="MBK1780375.1"/>
    </source>
</evidence>
<feature type="region of interest" description="Disordered" evidence="4">
    <location>
        <begin position="442"/>
        <end position="507"/>
    </location>
</feature>
<accession>A0ABS1EDK8</accession>
<dbReference type="InterPro" id="IPR011701">
    <property type="entry name" value="MFS"/>
</dbReference>
<evidence type="ECO:0000256" key="3">
    <source>
        <dbReference type="ARBA" id="ARBA00023136"/>
    </source>
</evidence>
<dbReference type="PANTHER" id="PTHR23521:SF3">
    <property type="entry name" value="MFS TRANSPORTER"/>
    <property type="match status" value="1"/>
</dbReference>
<dbReference type="PROSITE" id="PS50850">
    <property type="entry name" value="MFS"/>
    <property type="match status" value="1"/>
</dbReference>
<dbReference type="CDD" id="cd17477">
    <property type="entry name" value="MFS_YcaD_like"/>
    <property type="match status" value="1"/>
</dbReference>
<proteinExistence type="predicted"/>
<dbReference type="Pfam" id="PF07690">
    <property type="entry name" value="MFS_1"/>
    <property type="match status" value="1"/>
</dbReference>
<dbReference type="RefSeq" id="WP_200234043.1">
    <property type="nucleotide sequence ID" value="NZ_JAENGP010000003.1"/>
</dbReference>
<dbReference type="Gene3D" id="1.20.1250.20">
    <property type="entry name" value="MFS general substrate transporter like domains"/>
    <property type="match status" value="2"/>
</dbReference>
<feature type="transmembrane region" description="Helical" evidence="5">
    <location>
        <begin position="159"/>
        <end position="178"/>
    </location>
</feature>
<feature type="compositionally biased region" description="Basic and acidic residues" evidence="4">
    <location>
        <begin position="442"/>
        <end position="455"/>
    </location>
</feature>
<dbReference type="PANTHER" id="PTHR23521">
    <property type="entry name" value="TRANSPORTER MFS SUPERFAMILY"/>
    <property type="match status" value="1"/>
</dbReference>
<protein>
    <submittedName>
        <fullName evidence="7">MFS transporter</fullName>
    </submittedName>
</protein>
<organism evidence="7 8">
    <name type="scientific">Advenella mandrilli</name>
    <dbReference type="NCBI Taxonomy" id="2800330"/>
    <lineage>
        <taxon>Bacteria</taxon>
        <taxon>Pseudomonadati</taxon>
        <taxon>Pseudomonadota</taxon>
        <taxon>Betaproteobacteria</taxon>
        <taxon>Burkholderiales</taxon>
        <taxon>Alcaligenaceae</taxon>
    </lineage>
</organism>
<evidence type="ECO:0000313" key="8">
    <source>
        <dbReference type="Proteomes" id="UP000635316"/>
    </source>
</evidence>
<dbReference type="InterPro" id="IPR020846">
    <property type="entry name" value="MFS_dom"/>
</dbReference>
<feature type="transmembrane region" description="Helical" evidence="5">
    <location>
        <begin position="265"/>
        <end position="284"/>
    </location>
</feature>
<keyword evidence="1 5" id="KW-0812">Transmembrane</keyword>
<feature type="transmembrane region" description="Helical" evidence="5">
    <location>
        <begin position="97"/>
        <end position="119"/>
    </location>
</feature>